<keyword evidence="7 10" id="KW-0256">Endoplasmic reticulum</keyword>
<dbReference type="GO" id="GO:0005789">
    <property type="term" value="C:endoplasmic reticulum membrane"/>
    <property type="evidence" value="ECO:0007669"/>
    <property type="project" value="UniProtKB-SubCell"/>
</dbReference>
<evidence type="ECO:0000256" key="9">
    <source>
        <dbReference type="ARBA" id="ARBA00023136"/>
    </source>
</evidence>
<evidence type="ECO:0000256" key="8">
    <source>
        <dbReference type="ARBA" id="ARBA00022989"/>
    </source>
</evidence>
<dbReference type="EC" id="2.4.1.-" evidence="10"/>
<proteinExistence type="inferred from homology"/>
<dbReference type="GO" id="GO:0042281">
    <property type="term" value="F:dolichyl pyrophosphate Man9GlcNAc2 alpha-1,3-glucosyltransferase activity"/>
    <property type="evidence" value="ECO:0007669"/>
    <property type="project" value="TreeGrafter"/>
</dbReference>
<dbReference type="PANTHER" id="PTHR12413">
    <property type="entry name" value="DOLICHYL GLYCOSYLTRANSFERASE"/>
    <property type="match status" value="1"/>
</dbReference>
<evidence type="ECO:0000256" key="1">
    <source>
        <dbReference type="ARBA" id="ARBA00004477"/>
    </source>
</evidence>
<comment type="pathway">
    <text evidence="2 10">Protein modification; protein glycosylation.</text>
</comment>
<evidence type="ECO:0000256" key="6">
    <source>
        <dbReference type="ARBA" id="ARBA00022692"/>
    </source>
</evidence>
<evidence type="ECO:0000313" key="11">
    <source>
        <dbReference type="EMBL" id="KAK9849247.1"/>
    </source>
</evidence>
<protein>
    <recommendedName>
        <fullName evidence="10">Alpha-1,3-glucosyltransferase</fullName>
        <ecNumber evidence="10">2.4.1.-</ecNumber>
    </recommendedName>
</protein>
<feature type="transmembrane region" description="Helical" evidence="10">
    <location>
        <begin position="17"/>
        <end position="37"/>
    </location>
</feature>
<accession>A0AAW1SMM9</accession>
<reference evidence="11 12" key="1">
    <citation type="journal article" date="2024" name="Nat. Commun.">
        <title>Phylogenomics reveals the evolutionary origins of lichenization in chlorophyte algae.</title>
        <authorList>
            <person name="Puginier C."/>
            <person name="Libourel C."/>
            <person name="Otte J."/>
            <person name="Skaloud P."/>
            <person name="Haon M."/>
            <person name="Grisel S."/>
            <person name="Petersen M."/>
            <person name="Berrin J.G."/>
            <person name="Delaux P.M."/>
            <person name="Dal Grande F."/>
            <person name="Keller J."/>
        </authorList>
    </citation>
    <scope>NUCLEOTIDE SEQUENCE [LARGE SCALE GENOMIC DNA]</scope>
    <source>
        <strain evidence="11 12">SAG 2523</strain>
    </source>
</reference>
<keyword evidence="6 10" id="KW-0812">Transmembrane</keyword>
<evidence type="ECO:0000256" key="5">
    <source>
        <dbReference type="ARBA" id="ARBA00022679"/>
    </source>
</evidence>
<gene>
    <name evidence="11" type="ORF">WJX84_006364</name>
</gene>
<evidence type="ECO:0000256" key="4">
    <source>
        <dbReference type="ARBA" id="ARBA00022676"/>
    </source>
</evidence>
<evidence type="ECO:0000256" key="2">
    <source>
        <dbReference type="ARBA" id="ARBA00004922"/>
    </source>
</evidence>
<comment type="caution">
    <text evidence="11">The sequence shown here is derived from an EMBL/GenBank/DDBJ whole genome shotgun (WGS) entry which is preliminary data.</text>
</comment>
<evidence type="ECO:0000313" key="12">
    <source>
        <dbReference type="Proteomes" id="UP001485043"/>
    </source>
</evidence>
<keyword evidence="4 10" id="KW-0328">Glycosyltransferase</keyword>
<keyword evidence="8 10" id="KW-1133">Transmembrane helix</keyword>
<dbReference type="Pfam" id="PF03155">
    <property type="entry name" value="Alg6_Alg8"/>
    <property type="match status" value="1"/>
</dbReference>
<name>A0AAW1SMM9_9CHLO</name>
<dbReference type="AlphaFoldDB" id="A0AAW1SMM9"/>
<sequence length="101" mass="10934">MVKGICEAAPFSCKVRAVVSLGLMVVGTFVMLWSPWLGSWAAARQVLTRLITLSRGIFEDYVANFWCVSNVISSGSSDSASRCWPRLACPPLLLPLLISGT</sequence>
<evidence type="ECO:0000256" key="10">
    <source>
        <dbReference type="RuleBase" id="RU363110"/>
    </source>
</evidence>
<keyword evidence="5 10" id="KW-0808">Transferase</keyword>
<dbReference type="PANTHER" id="PTHR12413:SF1">
    <property type="entry name" value="DOLICHYL PYROPHOSPHATE MAN9GLCNAC2 ALPHA-1,3-GLUCOSYLTRANSFERASE"/>
    <property type="match status" value="1"/>
</dbReference>
<evidence type="ECO:0000256" key="7">
    <source>
        <dbReference type="ARBA" id="ARBA00022824"/>
    </source>
</evidence>
<comment type="caution">
    <text evidence="10">Lacks conserved residue(s) required for the propagation of feature annotation.</text>
</comment>
<evidence type="ECO:0000256" key="3">
    <source>
        <dbReference type="ARBA" id="ARBA00008715"/>
    </source>
</evidence>
<comment type="subcellular location">
    <subcellularLocation>
        <location evidence="1 10">Endoplasmic reticulum membrane</location>
        <topology evidence="1 10">Multi-pass membrane protein</topology>
    </subcellularLocation>
</comment>
<dbReference type="InterPro" id="IPR004856">
    <property type="entry name" value="Glyco_trans_ALG6/ALG8"/>
</dbReference>
<keyword evidence="9 10" id="KW-0472">Membrane</keyword>
<organism evidence="11 12">
    <name type="scientific">Apatococcus fuscideae</name>
    <dbReference type="NCBI Taxonomy" id="2026836"/>
    <lineage>
        <taxon>Eukaryota</taxon>
        <taxon>Viridiplantae</taxon>
        <taxon>Chlorophyta</taxon>
        <taxon>core chlorophytes</taxon>
        <taxon>Trebouxiophyceae</taxon>
        <taxon>Chlorellales</taxon>
        <taxon>Chlorellaceae</taxon>
        <taxon>Apatococcus</taxon>
    </lineage>
</organism>
<dbReference type="EMBL" id="JALJOV010001353">
    <property type="protein sequence ID" value="KAK9849247.1"/>
    <property type="molecule type" value="Genomic_DNA"/>
</dbReference>
<dbReference type="Proteomes" id="UP001485043">
    <property type="component" value="Unassembled WGS sequence"/>
</dbReference>
<comment type="similarity">
    <text evidence="3 10">Belongs to the ALG6/ALG8 glucosyltransferase family.</text>
</comment>
<keyword evidence="12" id="KW-1185">Reference proteome</keyword>